<dbReference type="Proteomes" id="UP000431826">
    <property type="component" value="Unassembled WGS sequence"/>
</dbReference>
<dbReference type="OrthoDB" id="4320909at2"/>
<organism evidence="1 2">
    <name type="scientific">Streptomyces tubercidicus</name>
    <dbReference type="NCBI Taxonomy" id="47759"/>
    <lineage>
        <taxon>Bacteria</taxon>
        <taxon>Bacillati</taxon>
        <taxon>Actinomycetota</taxon>
        <taxon>Actinomycetes</taxon>
        <taxon>Kitasatosporales</taxon>
        <taxon>Streptomycetaceae</taxon>
        <taxon>Streptomyces</taxon>
    </lineage>
</organism>
<evidence type="ECO:0000313" key="1">
    <source>
        <dbReference type="EMBL" id="GFE37888.1"/>
    </source>
</evidence>
<evidence type="ECO:0000313" key="2">
    <source>
        <dbReference type="Proteomes" id="UP000431826"/>
    </source>
</evidence>
<keyword evidence="2" id="KW-1185">Reference proteome</keyword>
<sequence length="134" mass="14658">MVISPDEVDDVNDDIAKYFEPSSEGDGALEHSDSVRLLPWSNGDGNPCYLLGDGTGYVSRVADEIESLQLEMADDLTGHADDLLGCQRVSNRELRFLARGLTDSLRDVRRVADSRGARLRAAERSSGCVDGREE</sequence>
<gene>
    <name evidence="1" type="ORF">Stube_25610</name>
</gene>
<proteinExistence type="predicted"/>
<dbReference type="AlphaFoldDB" id="A0A640UP83"/>
<accession>A0A640UP83</accession>
<dbReference type="EMBL" id="BLIR01000001">
    <property type="protein sequence ID" value="GFE37888.1"/>
    <property type="molecule type" value="Genomic_DNA"/>
</dbReference>
<name>A0A640UP83_9ACTN</name>
<comment type="caution">
    <text evidence="1">The sequence shown here is derived from an EMBL/GenBank/DDBJ whole genome shotgun (WGS) entry which is preliminary data.</text>
</comment>
<reference evidence="1 2" key="1">
    <citation type="submission" date="2019-12" db="EMBL/GenBank/DDBJ databases">
        <title>Whole genome shotgun sequence of Streptomyces tubercidicus NBRC 13090.</title>
        <authorList>
            <person name="Ichikawa N."/>
            <person name="Kimura A."/>
            <person name="Kitahashi Y."/>
            <person name="Komaki H."/>
            <person name="Tamura T."/>
        </authorList>
    </citation>
    <scope>NUCLEOTIDE SEQUENCE [LARGE SCALE GENOMIC DNA]</scope>
    <source>
        <strain evidence="1 2">NBRC 13090</strain>
    </source>
</reference>
<protein>
    <submittedName>
        <fullName evidence="1">Uncharacterized protein</fullName>
    </submittedName>
</protein>